<dbReference type="RefSeq" id="WP_164205146.1">
    <property type="nucleotide sequence ID" value="NZ_JAAGMP010001046.1"/>
</dbReference>
<evidence type="ECO:0000313" key="1">
    <source>
        <dbReference type="EMBL" id="NEC21164.1"/>
    </source>
</evidence>
<dbReference type="EMBL" id="JAAGMP010001046">
    <property type="protein sequence ID" value="NEC21164.1"/>
    <property type="molecule type" value="Genomic_DNA"/>
</dbReference>
<gene>
    <name evidence="1" type="ORF">G3I50_23390</name>
</gene>
<accession>A0A7K3S0Y2</accession>
<evidence type="ECO:0000313" key="2">
    <source>
        <dbReference type="Proteomes" id="UP000469670"/>
    </source>
</evidence>
<comment type="caution">
    <text evidence="1">The sequence shown here is derived from an EMBL/GenBank/DDBJ whole genome shotgun (WGS) entry which is preliminary data.</text>
</comment>
<protein>
    <submittedName>
        <fullName evidence="1">Uncharacterized protein</fullName>
    </submittedName>
</protein>
<dbReference type="Proteomes" id="UP000469670">
    <property type="component" value="Unassembled WGS sequence"/>
</dbReference>
<sequence>MDHATLGMLVLYTRGVLADWVDLIVSDLSLDSLKDARIRDLERELGAPVRALEIARITYERGHAEIPGSSSFTIIRLCNVGAKH</sequence>
<name>A0A7K3S0Y2_9ACTN</name>
<proteinExistence type="predicted"/>
<dbReference type="AlphaFoldDB" id="A0A7K3S0Y2"/>
<organism evidence="1 2">
    <name type="scientific">Streptomyces parvus</name>
    <dbReference type="NCBI Taxonomy" id="66428"/>
    <lineage>
        <taxon>Bacteria</taxon>
        <taxon>Bacillati</taxon>
        <taxon>Actinomycetota</taxon>
        <taxon>Actinomycetes</taxon>
        <taxon>Kitasatosporales</taxon>
        <taxon>Streptomycetaceae</taxon>
        <taxon>Streptomyces</taxon>
    </lineage>
</organism>
<reference evidence="1 2" key="1">
    <citation type="submission" date="2020-01" db="EMBL/GenBank/DDBJ databases">
        <title>Insect and environment-associated Actinomycetes.</title>
        <authorList>
            <person name="Currrie C."/>
            <person name="Chevrette M."/>
            <person name="Carlson C."/>
            <person name="Stubbendieck R."/>
            <person name="Wendt-Pienkowski E."/>
        </authorList>
    </citation>
    <scope>NUCLEOTIDE SEQUENCE [LARGE SCALE GENOMIC DNA]</scope>
    <source>
        <strain evidence="1 2">SID7590</strain>
    </source>
</reference>